<dbReference type="KEGG" id="fnk:E1750_00085"/>
<name>A0A4P6Y9R1_9FLAO</name>
<protein>
    <recommendedName>
        <fullName evidence="3">ImmA/IrrE family metallo-endopeptidase</fullName>
    </recommendedName>
</protein>
<accession>A0A4P6Y9R1</accession>
<evidence type="ECO:0000313" key="1">
    <source>
        <dbReference type="EMBL" id="QBN17267.1"/>
    </source>
</evidence>
<reference evidence="2" key="1">
    <citation type="submission" date="2019-03" db="EMBL/GenBank/DDBJ databases">
        <title>Flavobacterium sp.</title>
        <authorList>
            <person name="Kim H."/>
        </authorList>
    </citation>
    <scope>NUCLEOTIDE SEQUENCE [LARGE SCALE GENOMIC DNA]</scope>
    <source>
        <strain evidence="2">GS13</strain>
    </source>
</reference>
<keyword evidence="2" id="KW-1185">Reference proteome</keyword>
<dbReference type="OrthoDB" id="9803716at2"/>
<organism evidence="1 2">
    <name type="scientific">Flavobacterium nackdongense</name>
    <dbReference type="NCBI Taxonomy" id="2547394"/>
    <lineage>
        <taxon>Bacteria</taxon>
        <taxon>Pseudomonadati</taxon>
        <taxon>Bacteroidota</taxon>
        <taxon>Flavobacteriia</taxon>
        <taxon>Flavobacteriales</taxon>
        <taxon>Flavobacteriaceae</taxon>
        <taxon>Flavobacterium</taxon>
    </lineage>
</organism>
<proteinExistence type="predicted"/>
<sequence>MEPSLFDELDPEQKEINDKYTIDELFKRSLNYKSSKNYAKFFNFIASFHHYSRYNTMLVYIQNPDVTFFGGTTFWKNRNRTINEDAKPLLILCPNGPMMCAYDIYQTSGKKSVDEFLKDGLGTTDIKGFINQKLYDGLLKEVANWGIKIKFKPFSFFKGGHITTIISGRLEIVLKENATIEESFSVLIHELAHLFLGHTGHQSLNHISQKKPMKLLSRKIPRATEELEAETVSFLICCRVGLLSNSQEYLAGYIKNEKDLAEFNYELVIKTADKLEKLFL</sequence>
<gene>
    <name evidence="1" type="ORF">E1750_00085</name>
</gene>
<dbReference type="Proteomes" id="UP000291124">
    <property type="component" value="Chromosome"/>
</dbReference>
<evidence type="ECO:0008006" key="3">
    <source>
        <dbReference type="Google" id="ProtNLM"/>
    </source>
</evidence>
<dbReference type="RefSeq" id="WP_133274799.1">
    <property type="nucleotide sequence ID" value="NZ_CP037933.1"/>
</dbReference>
<evidence type="ECO:0000313" key="2">
    <source>
        <dbReference type="Proteomes" id="UP000291124"/>
    </source>
</evidence>
<dbReference type="EMBL" id="CP037933">
    <property type="protein sequence ID" value="QBN17267.1"/>
    <property type="molecule type" value="Genomic_DNA"/>
</dbReference>
<dbReference type="AlphaFoldDB" id="A0A4P6Y9R1"/>